<dbReference type="InterPro" id="IPR011053">
    <property type="entry name" value="Single_hybrid_motif"/>
</dbReference>
<dbReference type="PANTHER" id="PTHR23151">
    <property type="entry name" value="DIHYDROLIPOAMIDE ACETYL/SUCCINYL-TRANSFERASE-RELATED"/>
    <property type="match status" value="1"/>
</dbReference>
<keyword evidence="2" id="KW-0450">Lipoyl</keyword>
<dbReference type="RefSeq" id="WP_074204061.1">
    <property type="nucleotide sequence ID" value="NZ_FSQW01000001.1"/>
</dbReference>
<dbReference type="CDD" id="cd06849">
    <property type="entry name" value="lipoyl_domain"/>
    <property type="match status" value="1"/>
</dbReference>
<evidence type="ECO:0000313" key="5">
    <source>
        <dbReference type="Proteomes" id="UP000185192"/>
    </source>
</evidence>
<dbReference type="Pfam" id="PF00364">
    <property type="entry name" value="Biotin_lipoyl"/>
    <property type="match status" value="1"/>
</dbReference>
<keyword evidence="5" id="KW-1185">Reference proteome</keyword>
<dbReference type="STRING" id="1123272.SAMN02745824_1090"/>
<accession>A0A1N6CVX1</accession>
<evidence type="ECO:0000256" key="2">
    <source>
        <dbReference type="ARBA" id="ARBA00022823"/>
    </source>
</evidence>
<dbReference type="PROSITE" id="PS50968">
    <property type="entry name" value="BIOTINYL_LIPOYL"/>
    <property type="match status" value="1"/>
</dbReference>
<dbReference type="InterPro" id="IPR000089">
    <property type="entry name" value="Biotin_lipoyl"/>
</dbReference>
<dbReference type="GO" id="GO:0045254">
    <property type="term" value="C:pyruvate dehydrogenase complex"/>
    <property type="evidence" value="ECO:0007669"/>
    <property type="project" value="InterPro"/>
</dbReference>
<organism evidence="4 5">
    <name type="scientific">Parasphingorhabdus marina DSM 22363</name>
    <dbReference type="NCBI Taxonomy" id="1123272"/>
    <lineage>
        <taxon>Bacteria</taxon>
        <taxon>Pseudomonadati</taxon>
        <taxon>Pseudomonadota</taxon>
        <taxon>Alphaproteobacteria</taxon>
        <taxon>Sphingomonadales</taxon>
        <taxon>Sphingomonadaceae</taxon>
        <taxon>Parasphingorhabdus</taxon>
    </lineage>
</organism>
<dbReference type="SUPFAM" id="SSF51230">
    <property type="entry name" value="Single hybrid motif"/>
    <property type="match status" value="1"/>
</dbReference>
<proteinExistence type="predicted"/>
<dbReference type="OrthoDB" id="7363068at2"/>
<dbReference type="EMBL" id="FSQW01000001">
    <property type="protein sequence ID" value="SIN62554.1"/>
    <property type="molecule type" value="Genomic_DNA"/>
</dbReference>
<dbReference type="InterPro" id="IPR045257">
    <property type="entry name" value="E2/Pdx1"/>
</dbReference>
<dbReference type="Gene3D" id="2.40.50.100">
    <property type="match status" value="1"/>
</dbReference>
<evidence type="ECO:0000256" key="1">
    <source>
        <dbReference type="ARBA" id="ARBA00001938"/>
    </source>
</evidence>
<feature type="domain" description="Lipoyl-binding" evidence="3">
    <location>
        <begin position="2"/>
        <end position="77"/>
    </location>
</feature>
<reference evidence="5" key="1">
    <citation type="submission" date="2016-11" db="EMBL/GenBank/DDBJ databases">
        <authorList>
            <person name="Varghese N."/>
            <person name="Submissions S."/>
        </authorList>
    </citation>
    <scope>NUCLEOTIDE SEQUENCE [LARGE SCALE GENOMIC DNA]</scope>
    <source>
        <strain evidence="5">DSM 22363</strain>
    </source>
</reference>
<protein>
    <submittedName>
        <fullName evidence="4">Biotin-requiring enzyme</fullName>
    </submittedName>
</protein>
<evidence type="ECO:0000313" key="4">
    <source>
        <dbReference type="EMBL" id="SIN62554.1"/>
    </source>
</evidence>
<dbReference type="InterPro" id="IPR003016">
    <property type="entry name" value="2-oxoA_DH_lipoyl-BS"/>
</dbReference>
<sequence length="77" mass="8311">MATEIRIPKLGFSMESGILAEWLVPDGSDVSEGQDIYALENDKSTQEVESPASGKLKIIVSETGEEYPVGELIGIIE</sequence>
<dbReference type="AlphaFoldDB" id="A0A1N6CVX1"/>
<dbReference type="Proteomes" id="UP000185192">
    <property type="component" value="Unassembled WGS sequence"/>
</dbReference>
<dbReference type="GO" id="GO:0006086">
    <property type="term" value="P:pyruvate decarboxylation to acetyl-CoA"/>
    <property type="evidence" value="ECO:0007669"/>
    <property type="project" value="InterPro"/>
</dbReference>
<evidence type="ECO:0000259" key="3">
    <source>
        <dbReference type="PROSITE" id="PS50968"/>
    </source>
</evidence>
<comment type="cofactor">
    <cofactor evidence="1">
        <name>(R)-lipoate</name>
        <dbReference type="ChEBI" id="CHEBI:83088"/>
    </cofactor>
</comment>
<dbReference type="PROSITE" id="PS00189">
    <property type="entry name" value="LIPOYL"/>
    <property type="match status" value="1"/>
</dbReference>
<gene>
    <name evidence="4" type="ORF">SAMN02745824_1090</name>
</gene>
<dbReference type="PANTHER" id="PTHR23151:SF90">
    <property type="entry name" value="DIHYDROLIPOYLLYSINE-RESIDUE ACETYLTRANSFERASE COMPONENT OF PYRUVATE DEHYDROGENASE COMPLEX, MITOCHONDRIAL-RELATED"/>
    <property type="match status" value="1"/>
</dbReference>
<name>A0A1N6CVX1_9SPHN</name>